<dbReference type="AlphaFoldDB" id="A0A1G8Q8C9"/>
<keyword evidence="2" id="KW-0472">Membrane</keyword>
<feature type="region of interest" description="Disordered" evidence="1">
    <location>
        <begin position="85"/>
        <end position="249"/>
    </location>
</feature>
<keyword evidence="4" id="KW-1185">Reference proteome</keyword>
<evidence type="ECO:0000256" key="1">
    <source>
        <dbReference type="SAM" id="MobiDB-lite"/>
    </source>
</evidence>
<name>A0A1G8Q8C9_9BACI</name>
<feature type="compositionally biased region" description="Polar residues" evidence="1">
    <location>
        <begin position="85"/>
        <end position="107"/>
    </location>
</feature>
<evidence type="ECO:0000313" key="4">
    <source>
        <dbReference type="Proteomes" id="UP000198853"/>
    </source>
</evidence>
<dbReference type="EMBL" id="FNEN01000011">
    <property type="protein sequence ID" value="SDJ01034.1"/>
    <property type="molecule type" value="Genomic_DNA"/>
</dbReference>
<dbReference type="Proteomes" id="UP000198853">
    <property type="component" value="Unassembled WGS sequence"/>
</dbReference>
<feature type="compositionally biased region" description="Basic residues" evidence="1">
    <location>
        <begin position="150"/>
        <end position="159"/>
    </location>
</feature>
<keyword evidence="2" id="KW-1133">Transmembrane helix</keyword>
<feature type="compositionally biased region" description="Basic residues" evidence="1">
    <location>
        <begin position="239"/>
        <end position="249"/>
    </location>
</feature>
<feature type="transmembrane region" description="Helical" evidence="2">
    <location>
        <begin position="6"/>
        <end position="26"/>
    </location>
</feature>
<feature type="compositionally biased region" description="Basic and acidic residues" evidence="1">
    <location>
        <begin position="225"/>
        <end position="238"/>
    </location>
</feature>
<evidence type="ECO:0000313" key="3">
    <source>
        <dbReference type="EMBL" id="SDJ01034.1"/>
    </source>
</evidence>
<organism evidence="3 4">
    <name type="scientific">Natribacillus halophilus</name>
    <dbReference type="NCBI Taxonomy" id="549003"/>
    <lineage>
        <taxon>Bacteria</taxon>
        <taxon>Bacillati</taxon>
        <taxon>Bacillota</taxon>
        <taxon>Bacilli</taxon>
        <taxon>Bacillales</taxon>
        <taxon>Bacillaceae</taxon>
        <taxon>Natribacillus</taxon>
    </lineage>
</organism>
<proteinExistence type="predicted"/>
<feature type="compositionally biased region" description="Basic and acidic residues" evidence="1">
    <location>
        <begin position="193"/>
        <end position="202"/>
    </location>
</feature>
<feature type="compositionally biased region" description="Basic and acidic residues" evidence="1">
    <location>
        <begin position="160"/>
        <end position="174"/>
    </location>
</feature>
<sequence length="249" mass="28524">MLPPDTFGMYLANVVVLITLLLVMIWKRDAIVKLVTAGRVQSLDKNFMNNVNQRMVNPAMDKATKGMSMVSPTAGSALNKLNQARNEVTRQSSGGQSQGNKVSPETVNHNRESERTPQNGEGKDNEPKNSPSHESHSSSQEKDRKGERKSQKKEKKRKKDKEEPSKPLSERSSELSDNVNKQNKNHKFKRTREKQNKNRKSEAPPPSGVNKKGKENVEKRRKKEKRESKPMKENEWREKPKRKPQTKEF</sequence>
<dbReference type="OrthoDB" id="10020170at2"/>
<feature type="compositionally biased region" description="Basic residues" evidence="1">
    <location>
        <begin position="183"/>
        <end position="192"/>
    </location>
</feature>
<reference evidence="3 4" key="1">
    <citation type="submission" date="2016-10" db="EMBL/GenBank/DDBJ databases">
        <authorList>
            <person name="de Groot N.N."/>
        </authorList>
    </citation>
    <scope>NUCLEOTIDE SEQUENCE [LARGE SCALE GENOMIC DNA]</scope>
    <source>
        <strain evidence="3 4">DSM 21771</strain>
    </source>
</reference>
<evidence type="ECO:0000256" key="2">
    <source>
        <dbReference type="SAM" id="Phobius"/>
    </source>
</evidence>
<gene>
    <name evidence="3" type="ORF">SAMN04488123_1119</name>
</gene>
<feature type="compositionally biased region" description="Basic and acidic residues" evidence="1">
    <location>
        <begin position="108"/>
        <end position="149"/>
    </location>
</feature>
<keyword evidence="2" id="KW-0812">Transmembrane</keyword>
<dbReference type="RefSeq" id="WP_090399051.1">
    <property type="nucleotide sequence ID" value="NZ_FNEN01000011.1"/>
</dbReference>
<accession>A0A1G8Q8C9</accession>
<protein>
    <submittedName>
        <fullName evidence="3">Uncharacterized protein</fullName>
    </submittedName>
</protein>